<dbReference type="GeneID" id="36551791"/>
<dbReference type="FunFam" id="3.40.50.720:FF:000084">
    <property type="entry name" value="Short-chain dehydrogenase reductase"/>
    <property type="match status" value="1"/>
</dbReference>
<keyword evidence="5" id="KW-1185">Reference proteome</keyword>
<dbReference type="InterPro" id="IPR036291">
    <property type="entry name" value="NAD(P)-bd_dom_sf"/>
</dbReference>
<name>A0A2I2GB57_9EURO</name>
<keyword evidence="2" id="KW-0521">NADP</keyword>
<dbReference type="RefSeq" id="XP_024705397.1">
    <property type="nucleotide sequence ID" value="XM_024844091.1"/>
</dbReference>
<dbReference type="EMBL" id="MSFO01000003">
    <property type="protein sequence ID" value="PLB50095.1"/>
    <property type="molecule type" value="Genomic_DNA"/>
</dbReference>
<sequence length="317" mass="34025">MTRPAGLRSLLKLAPIRGPCKPRHYNTLQYHRAHAATVPVEAEAYRRTFSSVAIPSAPREAILSRILLDGKVTVITGGSRGIGLTLAQTVASLGSDVAILDVQEPETRIPELEKTYGTRFSFERLDVTSKDSMENVFAKVVQDMGRIDNCITCAGVALDKPFLEHTWDESRRILDINILGSFFAAQLAAKQIIQQNTSGSIIMIASIAAHCAIPAQRVSIYGASKAAIKLLGKTLAVELAPYNVRVNTLSPGFIETEMTKQFVDIQDVLRTTPPMGRIGQVGDLALAVAYLLSDGAAYTTGADVPVTGGLHGGRIGV</sequence>
<dbReference type="OrthoDB" id="5325318at2759"/>
<dbReference type="AlphaFoldDB" id="A0A2I2GB57"/>
<proteinExistence type="inferred from homology"/>
<keyword evidence="3" id="KW-0560">Oxidoreductase</keyword>
<evidence type="ECO:0000313" key="5">
    <source>
        <dbReference type="Proteomes" id="UP000234275"/>
    </source>
</evidence>
<dbReference type="VEuPathDB" id="FungiDB:P170DRAFT_355443"/>
<accession>A0A2I2GB57</accession>
<dbReference type="PANTHER" id="PTHR42760:SF115">
    <property type="entry name" value="3-OXOACYL-[ACYL-CARRIER-PROTEIN] REDUCTASE FABG"/>
    <property type="match status" value="1"/>
</dbReference>
<dbReference type="InterPro" id="IPR002347">
    <property type="entry name" value="SDR_fam"/>
</dbReference>
<dbReference type="GO" id="GO:0016616">
    <property type="term" value="F:oxidoreductase activity, acting on the CH-OH group of donors, NAD or NADP as acceptor"/>
    <property type="evidence" value="ECO:0007669"/>
    <property type="project" value="TreeGrafter"/>
</dbReference>
<dbReference type="PROSITE" id="PS00061">
    <property type="entry name" value="ADH_SHORT"/>
    <property type="match status" value="1"/>
</dbReference>
<organism evidence="4 5">
    <name type="scientific">Aspergillus steynii IBT 23096</name>
    <dbReference type="NCBI Taxonomy" id="1392250"/>
    <lineage>
        <taxon>Eukaryota</taxon>
        <taxon>Fungi</taxon>
        <taxon>Dikarya</taxon>
        <taxon>Ascomycota</taxon>
        <taxon>Pezizomycotina</taxon>
        <taxon>Eurotiomycetes</taxon>
        <taxon>Eurotiomycetidae</taxon>
        <taxon>Eurotiales</taxon>
        <taxon>Aspergillaceae</taxon>
        <taxon>Aspergillus</taxon>
        <taxon>Aspergillus subgen. Circumdati</taxon>
    </lineage>
</organism>
<dbReference type="SUPFAM" id="SSF51735">
    <property type="entry name" value="NAD(P)-binding Rossmann-fold domains"/>
    <property type="match status" value="1"/>
</dbReference>
<dbReference type="InterPro" id="IPR020904">
    <property type="entry name" value="Sc_DH/Rdtase_CS"/>
</dbReference>
<comment type="caution">
    <text evidence="4">The sequence shown here is derived from an EMBL/GenBank/DDBJ whole genome shotgun (WGS) entry which is preliminary data.</text>
</comment>
<dbReference type="PANTHER" id="PTHR42760">
    <property type="entry name" value="SHORT-CHAIN DEHYDROGENASES/REDUCTASES FAMILY MEMBER"/>
    <property type="match status" value="1"/>
</dbReference>
<reference evidence="4 5" key="1">
    <citation type="submission" date="2016-12" db="EMBL/GenBank/DDBJ databases">
        <title>The genomes of Aspergillus section Nigri reveals drivers in fungal speciation.</title>
        <authorList>
            <consortium name="DOE Joint Genome Institute"/>
            <person name="Vesth T.C."/>
            <person name="Nybo J."/>
            <person name="Theobald S."/>
            <person name="Brandl J."/>
            <person name="Frisvad J.C."/>
            <person name="Nielsen K.F."/>
            <person name="Lyhne E.K."/>
            <person name="Kogle M.E."/>
            <person name="Kuo A."/>
            <person name="Riley R."/>
            <person name="Clum A."/>
            <person name="Nolan M."/>
            <person name="Lipzen A."/>
            <person name="Salamov A."/>
            <person name="Henrissat B."/>
            <person name="Wiebenga A."/>
            <person name="De Vries R.P."/>
            <person name="Grigoriev I.V."/>
            <person name="Mortensen U.H."/>
            <person name="Andersen M.R."/>
            <person name="Baker S.E."/>
        </authorList>
    </citation>
    <scope>NUCLEOTIDE SEQUENCE [LARGE SCALE GENOMIC DNA]</scope>
    <source>
        <strain evidence="4 5">IBT 23096</strain>
    </source>
</reference>
<evidence type="ECO:0000256" key="2">
    <source>
        <dbReference type="ARBA" id="ARBA00022857"/>
    </source>
</evidence>
<dbReference type="Proteomes" id="UP000234275">
    <property type="component" value="Unassembled WGS sequence"/>
</dbReference>
<dbReference type="Gene3D" id="3.40.50.720">
    <property type="entry name" value="NAD(P)-binding Rossmann-like Domain"/>
    <property type="match status" value="1"/>
</dbReference>
<dbReference type="PRINTS" id="PR00080">
    <property type="entry name" value="SDRFAMILY"/>
</dbReference>
<evidence type="ECO:0000313" key="4">
    <source>
        <dbReference type="EMBL" id="PLB50095.1"/>
    </source>
</evidence>
<evidence type="ECO:0000256" key="1">
    <source>
        <dbReference type="ARBA" id="ARBA00006484"/>
    </source>
</evidence>
<evidence type="ECO:0000256" key="3">
    <source>
        <dbReference type="ARBA" id="ARBA00023002"/>
    </source>
</evidence>
<dbReference type="Pfam" id="PF13561">
    <property type="entry name" value="adh_short_C2"/>
    <property type="match status" value="1"/>
</dbReference>
<dbReference type="GO" id="GO:0044550">
    <property type="term" value="P:secondary metabolite biosynthetic process"/>
    <property type="evidence" value="ECO:0007669"/>
    <property type="project" value="UniProtKB-ARBA"/>
</dbReference>
<protein>
    <submittedName>
        <fullName evidence="4">Short-chain dehydrogenase/reductase SDR</fullName>
    </submittedName>
</protein>
<dbReference type="STRING" id="1392250.A0A2I2GB57"/>
<comment type="similarity">
    <text evidence="1">Belongs to the short-chain dehydrogenases/reductases (SDR) family.</text>
</comment>
<gene>
    <name evidence="4" type="ORF">P170DRAFT_355443</name>
</gene>
<dbReference type="PRINTS" id="PR00081">
    <property type="entry name" value="GDHRDH"/>
</dbReference>